<sequence length="88" mass="9851">MLGLVLGTMILGSIHMFIDRPRANGQERMRKHKQGGSIIIAACIILLLFLPQTLGEGICPAGRASIFRNEIRCVVQEFNPFKADDDYY</sequence>
<accession>A0ABC8JVB8</accession>
<proteinExistence type="predicted"/>
<gene>
    <name evidence="1" type="ORF">ERUC_LOCUS13619</name>
</gene>
<name>A0ABC8JVB8_ERUVS</name>
<dbReference type="EMBL" id="CAKOAT010128487">
    <property type="protein sequence ID" value="CAH8335721.1"/>
    <property type="molecule type" value="Genomic_DNA"/>
</dbReference>
<organism evidence="1 2">
    <name type="scientific">Eruca vesicaria subsp. sativa</name>
    <name type="common">Garden rocket</name>
    <name type="synonym">Eruca sativa</name>
    <dbReference type="NCBI Taxonomy" id="29727"/>
    <lineage>
        <taxon>Eukaryota</taxon>
        <taxon>Viridiplantae</taxon>
        <taxon>Streptophyta</taxon>
        <taxon>Embryophyta</taxon>
        <taxon>Tracheophyta</taxon>
        <taxon>Spermatophyta</taxon>
        <taxon>Magnoliopsida</taxon>
        <taxon>eudicotyledons</taxon>
        <taxon>Gunneridae</taxon>
        <taxon>Pentapetalae</taxon>
        <taxon>rosids</taxon>
        <taxon>malvids</taxon>
        <taxon>Brassicales</taxon>
        <taxon>Brassicaceae</taxon>
        <taxon>Brassiceae</taxon>
        <taxon>Eruca</taxon>
    </lineage>
</organism>
<reference evidence="1 2" key="1">
    <citation type="submission" date="2022-03" db="EMBL/GenBank/DDBJ databases">
        <authorList>
            <person name="Macdonald S."/>
            <person name="Ahmed S."/>
            <person name="Newling K."/>
        </authorList>
    </citation>
    <scope>NUCLEOTIDE SEQUENCE [LARGE SCALE GENOMIC DNA]</scope>
</reference>
<evidence type="ECO:0000313" key="1">
    <source>
        <dbReference type="EMBL" id="CAH8335721.1"/>
    </source>
</evidence>
<dbReference type="AlphaFoldDB" id="A0ABC8JVB8"/>
<comment type="caution">
    <text evidence="1">The sequence shown here is derived from an EMBL/GenBank/DDBJ whole genome shotgun (WGS) entry which is preliminary data.</text>
</comment>
<keyword evidence="2" id="KW-1185">Reference proteome</keyword>
<dbReference type="Proteomes" id="UP001642260">
    <property type="component" value="Unassembled WGS sequence"/>
</dbReference>
<protein>
    <submittedName>
        <fullName evidence="1">Uncharacterized protein</fullName>
    </submittedName>
</protein>
<evidence type="ECO:0000313" key="2">
    <source>
        <dbReference type="Proteomes" id="UP001642260"/>
    </source>
</evidence>